<dbReference type="PANTHER" id="PTHR46797">
    <property type="entry name" value="HTH-TYPE TRANSCRIPTIONAL REGULATOR"/>
    <property type="match status" value="1"/>
</dbReference>
<feature type="domain" description="HTH cro/C1-type" evidence="2">
    <location>
        <begin position="7"/>
        <end position="63"/>
    </location>
</feature>
<dbReference type="PANTHER" id="PTHR46797:SF1">
    <property type="entry name" value="METHYLPHOSPHONATE SYNTHASE"/>
    <property type="match status" value="1"/>
</dbReference>
<evidence type="ECO:0000313" key="4">
    <source>
        <dbReference type="Proteomes" id="UP000277457"/>
    </source>
</evidence>
<evidence type="ECO:0000256" key="1">
    <source>
        <dbReference type="ARBA" id="ARBA00023125"/>
    </source>
</evidence>
<evidence type="ECO:0000259" key="2">
    <source>
        <dbReference type="PROSITE" id="PS50943"/>
    </source>
</evidence>
<dbReference type="PROSITE" id="PS50943">
    <property type="entry name" value="HTH_CROC1"/>
    <property type="match status" value="1"/>
</dbReference>
<gene>
    <name evidence="3" type="ORF">DRZ78_00675</name>
</gene>
<dbReference type="EMBL" id="QMPY01000013">
    <property type="protein sequence ID" value="RLE08657.1"/>
    <property type="molecule type" value="Genomic_DNA"/>
</dbReference>
<dbReference type="Pfam" id="PF01381">
    <property type="entry name" value="HTH_3"/>
    <property type="match status" value="1"/>
</dbReference>
<comment type="caution">
    <text evidence="3">The sequence shown here is derived from an EMBL/GenBank/DDBJ whole genome shotgun (WGS) entry which is preliminary data.</text>
</comment>
<dbReference type="GO" id="GO:0003677">
    <property type="term" value="F:DNA binding"/>
    <property type="evidence" value="ECO:0007669"/>
    <property type="project" value="UniProtKB-KW"/>
</dbReference>
<dbReference type="InterPro" id="IPR010982">
    <property type="entry name" value="Lambda_DNA-bd_dom_sf"/>
</dbReference>
<organism evidence="3 4">
    <name type="scientific">Aerophobetes bacterium</name>
    <dbReference type="NCBI Taxonomy" id="2030807"/>
    <lineage>
        <taxon>Bacteria</taxon>
        <taxon>Candidatus Aerophobota</taxon>
    </lineage>
</organism>
<dbReference type="InterPro" id="IPR001387">
    <property type="entry name" value="Cro/C1-type_HTH"/>
</dbReference>
<keyword evidence="1" id="KW-0238">DNA-binding</keyword>
<name>A0A662D1W0_UNCAE</name>
<reference evidence="3 4" key="1">
    <citation type="submission" date="2018-06" db="EMBL/GenBank/DDBJ databases">
        <title>Extensive metabolic versatility and redundancy in microbially diverse, dynamic hydrothermal sediments.</title>
        <authorList>
            <person name="Dombrowski N."/>
            <person name="Teske A."/>
            <person name="Baker B.J."/>
        </authorList>
    </citation>
    <scope>NUCLEOTIDE SEQUENCE [LARGE SCALE GENOMIC DNA]</scope>
    <source>
        <strain evidence="3">B7_G13</strain>
    </source>
</reference>
<accession>A0A662D1W0</accession>
<dbReference type="Gene3D" id="1.10.260.40">
    <property type="entry name" value="lambda repressor-like DNA-binding domains"/>
    <property type="match status" value="1"/>
</dbReference>
<dbReference type="Proteomes" id="UP000277457">
    <property type="component" value="Unassembled WGS sequence"/>
</dbReference>
<dbReference type="GO" id="GO:0003700">
    <property type="term" value="F:DNA-binding transcription factor activity"/>
    <property type="evidence" value="ECO:0007669"/>
    <property type="project" value="TreeGrafter"/>
</dbReference>
<sequence length="179" mass="20834">MSVGKRLRALRKKLGLTQKQFAERVEGKIDYTYIGKIEREEQYPSLKTLEKIGKAFSVPLSYFFEDKALLKSLDLLPQEIKELLKDRKRQSLLRKSQKLAERDLSLVMQIMDILSQTTPSEGFLVAEEKGQYETVDEQKRKYLIARIKKVLTSSITLSSKEPWLRECLEIALRVLEKPD</sequence>
<dbReference type="CDD" id="cd00093">
    <property type="entry name" value="HTH_XRE"/>
    <property type="match status" value="1"/>
</dbReference>
<dbReference type="SMART" id="SM00530">
    <property type="entry name" value="HTH_XRE"/>
    <property type="match status" value="1"/>
</dbReference>
<dbReference type="AlphaFoldDB" id="A0A662D1W0"/>
<dbReference type="GO" id="GO:0005829">
    <property type="term" value="C:cytosol"/>
    <property type="evidence" value="ECO:0007669"/>
    <property type="project" value="TreeGrafter"/>
</dbReference>
<evidence type="ECO:0000313" key="3">
    <source>
        <dbReference type="EMBL" id="RLE08657.1"/>
    </source>
</evidence>
<dbReference type="SUPFAM" id="SSF47413">
    <property type="entry name" value="lambda repressor-like DNA-binding domains"/>
    <property type="match status" value="1"/>
</dbReference>
<protein>
    <recommendedName>
        <fullName evidence="2">HTH cro/C1-type domain-containing protein</fullName>
    </recommendedName>
</protein>
<proteinExistence type="predicted"/>
<dbReference type="InterPro" id="IPR050807">
    <property type="entry name" value="TransReg_Diox_bact_type"/>
</dbReference>